<comment type="caution">
    <text evidence="1">The sequence shown here is derived from an EMBL/GenBank/DDBJ whole genome shotgun (WGS) entry which is preliminary data.</text>
</comment>
<evidence type="ECO:0000313" key="1">
    <source>
        <dbReference type="EMBL" id="ERH96749.1"/>
    </source>
</evidence>
<protein>
    <submittedName>
        <fullName evidence="1">Uncharacterized protein</fullName>
    </submittedName>
</protein>
<evidence type="ECO:0000313" key="2">
    <source>
        <dbReference type="Proteomes" id="UP000013487"/>
    </source>
</evidence>
<reference evidence="1 2" key="1">
    <citation type="journal article" date="2013" name="Genome Announc.">
        <title>Draft Genome Sequence of Bacillus thuringiensis var. thuringiensis Strain T01-328, a Brazilian Isolate That Produces a Soluble Pesticide Protein, Cry1Ia.</title>
        <authorList>
            <person name="Varani A.M."/>
            <person name="Lemos M.V."/>
            <person name="Fernandes C.C."/>
            <person name="Lemos E.G."/>
            <person name="Alves E.C."/>
            <person name="Desiderio J.A."/>
        </authorList>
    </citation>
    <scope>NUCLEOTIDE SEQUENCE [LARGE SCALE GENOMIC DNA]</scope>
    <source>
        <strain evidence="1 2">T01-328</strain>
    </source>
</reference>
<proteinExistence type="predicted"/>
<dbReference type="AlphaFoldDB" id="A0AAN4HBL0"/>
<accession>A0AAN4HBL0</accession>
<sequence>MEEKRIMIYVVGGNVKVVSKPHDILLDIVDFDNLEEYVEPTFTGLLY</sequence>
<gene>
    <name evidence="1" type="ORF">BTCBT_007109</name>
</gene>
<organism evidence="1 2">
    <name type="scientific">Bacillus thuringiensis T01-328</name>
    <dbReference type="NCBI Taxonomy" id="1324966"/>
    <lineage>
        <taxon>Bacteria</taxon>
        <taxon>Bacillati</taxon>
        <taxon>Bacillota</taxon>
        <taxon>Bacilli</taxon>
        <taxon>Bacillales</taxon>
        <taxon>Bacillaceae</taxon>
        <taxon>Bacillus</taxon>
        <taxon>Bacillus cereus group</taxon>
    </lineage>
</organism>
<dbReference type="Proteomes" id="UP000013487">
    <property type="component" value="Unassembled WGS sequence"/>
</dbReference>
<dbReference type="EMBL" id="ARXZ02000063">
    <property type="protein sequence ID" value="ERH96749.1"/>
    <property type="molecule type" value="Genomic_DNA"/>
</dbReference>
<name>A0AAN4HBL0_BACTU</name>